<keyword evidence="2" id="KW-1185">Reference proteome</keyword>
<evidence type="ECO:0000313" key="2">
    <source>
        <dbReference type="Proteomes" id="UP001500274"/>
    </source>
</evidence>
<proteinExistence type="predicted"/>
<name>A0ABN3PB57_9MICO</name>
<organism evidence="1 2">
    <name type="scientific">Microbacterium binotii</name>
    <dbReference type="NCBI Taxonomy" id="462710"/>
    <lineage>
        <taxon>Bacteria</taxon>
        <taxon>Bacillati</taxon>
        <taxon>Actinomycetota</taxon>
        <taxon>Actinomycetes</taxon>
        <taxon>Micrococcales</taxon>
        <taxon>Microbacteriaceae</taxon>
        <taxon>Microbacterium</taxon>
    </lineage>
</organism>
<sequence>MPVTDDASTNRPDILATRVLEADSPVLATAGQKLPLQSIVVVELKRPMRNDATTEDKNPIAQCLDYVARVREGKVTTATGRLIPSSAQEPPAFCYVIADLTPTMERMCKLSNLTKTHDGLGYFGYVEPYKAYVKVISFDGLVNAATERNRAFFDRLGLPSS</sequence>
<dbReference type="RefSeq" id="WP_344227605.1">
    <property type="nucleotide sequence ID" value="NZ_BAAARI010000007.1"/>
</dbReference>
<comment type="caution">
    <text evidence="1">The sequence shown here is derived from an EMBL/GenBank/DDBJ whole genome shotgun (WGS) entry which is preliminary data.</text>
</comment>
<protein>
    <submittedName>
        <fullName evidence="1">Uncharacterized protein</fullName>
    </submittedName>
</protein>
<accession>A0ABN3PB57</accession>
<reference evidence="1 2" key="1">
    <citation type="journal article" date="2019" name="Int. J. Syst. Evol. Microbiol.">
        <title>The Global Catalogue of Microorganisms (GCM) 10K type strain sequencing project: providing services to taxonomists for standard genome sequencing and annotation.</title>
        <authorList>
            <consortium name="The Broad Institute Genomics Platform"/>
            <consortium name="The Broad Institute Genome Sequencing Center for Infectious Disease"/>
            <person name="Wu L."/>
            <person name="Ma J."/>
        </authorList>
    </citation>
    <scope>NUCLEOTIDE SEQUENCE [LARGE SCALE GENOMIC DNA]</scope>
    <source>
        <strain evidence="1 2">JCM 16365</strain>
    </source>
</reference>
<dbReference type="EMBL" id="BAAARI010000007">
    <property type="protein sequence ID" value="GAA2574027.1"/>
    <property type="molecule type" value="Genomic_DNA"/>
</dbReference>
<gene>
    <name evidence="1" type="ORF">GCM10009862_11180</name>
</gene>
<evidence type="ECO:0000313" key="1">
    <source>
        <dbReference type="EMBL" id="GAA2574027.1"/>
    </source>
</evidence>
<dbReference type="Proteomes" id="UP001500274">
    <property type="component" value="Unassembled WGS sequence"/>
</dbReference>